<dbReference type="RefSeq" id="WP_057853313.1">
    <property type="nucleotide sequence ID" value="NZ_LLXX01000153.1"/>
</dbReference>
<dbReference type="FunFam" id="3.30.565.10:FF:000042">
    <property type="entry name" value="Two-component sensor histidine kinase KdpD"/>
    <property type="match status" value="1"/>
</dbReference>
<evidence type="ECO:0000256" key="2">
    <source>
        <dbReference type="ARBA" id="ARBA00004429"/>
    </source>
</evidence>
<dbReference type="PANTHER" id="PTHR43065:SF10">
    <property type="entry name" value="PEROXIDE STRESS-ACTIVATED HISTIDINE KINASE MAK3"/>
    <property type="match status" value="1"/>
</dbReference>
<dbReference type="PROSITE" id="PS50109">
    <property type="entry name" value="HIS_KIN"/>
    <property type="match status" value="1"/>
</dbReference>
<proteinExistence type="predicted"/>
<dbReference type="SMART" id="SM00388">
    <property type="entry name" value="HisKA"/>
    <property type="match status" value="1"/>
</dbReference>
<evidence type="ECO:0000256" key="6">
    <source>
        <dbReference type="ARBA" id="ARBA00022553"/>
    </source>
</evidence>
<dbReference type="GO" id="GO:0005524">
    <property type="term" value="F:ATP binding"/>
    <property type="evidence" value="ECO:0007669"/>
    <property type="project" value="UniProtKB-KW"/>
</dbReference>
<evidence type="ECO:0000256" key="10">
    <source>
        <dbReference type="ARBA" id="ARBA00022741"/>
    </source>
</evidence>
<dbReference type="InterPro" id="IPR036097">
    <property type="entry name" value="HisK_dim/P_sf"/>
</dbReference>
<dbReference type="InterPro" id="IPR003594">
    <property type="entry name" value="HATPase_dom"/>
</dbReference>
<evidence type="ECO:0000256" key="5">
    <source>
        <dbReference type="ARBA" id="ARBA00022519"/>
    </source>
</evidence>
<dbReference type="FunFam" id="2.10.70.100:FF:000001">
    <property type="entry name" value="Sensory transduction histidine kinase"/>
    <property type="match status" value="1"/>
</dbReference>
<comment type="catalytic activity">
    <reaction evidence="1">
        <text>ATP + protein L-histidine = ADP + protein N-phospho-L-histidine.</text>
        <dbReference type="EC" id="2.7.13.3"/>
    </reaction>
</comment>
<keyword evidence="11" id="KW-0418">Kinase</keyword>
<evidence type="ECO:0000256" key="7">
    <source>
        <dbReference type="ARBA" id="ARBA00022679"/>
    </source>
</evidence>
<evidence type="ECO:0000259" key="17">
    <source>
        <dbReference type="PROSITE" id="PS50112"/>
    </source>
</evidence>
<dbReference type="InterPro" id="IPR001610">
    <property type="entry name" value="PAC"/>
</dbReference>
<name>A0A0R3LBA8_9BRAD</name>
<evidence type="ECO:0000256" key="3">
    <source>
        <dbReference type="ARBA" id="ARBA00012438"/>
    </source>
</evidence>
<dbReference type="STRING" id="1518501.CQ10_23970"/>
<dbReference type="SMART" id="SM00086">
    <property type="entry name" value="PAC"/>
    <property type="match status" value="1"/>
</dbReference>
<evidence type="ECO:0000256" key="1">
    <source>
        <dbReference type="ARBA" id="ARBA00000085"/>
    </source>
</evidence>
<keyword evidence="20" id="KW-1185">Reference proteome</keyword>
<dbReference type="GO" id="GO:0005886">
    <property type="term" value="C:plasma membrane"/>
    <property type="evidence" value="ECO:0007669"/>
    <property type="project" value="UniProtKB-SubCell"/>
</dbReference>
<evidence type="ECO:0000256" key="8">
    <source>
        <dbReference type="ARBA" id="ARBA00022692"/>
    </source>
</evidence>
<dbReference type="GO" id="GO:0000155">
    <property type="term" value="F:phosphorelay sensor kinase activity"/>
    <property type="evidence" value="ECO:0007669"/>
    <property type="project" value="InterPro"/>
</dbReference>
<dbReference type="PANTHER" id="PTHR43065">
    <property type="entry name" value="SENSOR HISTIDINE KINASE"/>
    <property type="match status" value="1"/>
</dbReference>
<keyword evidence="6" id="KW-0597">Phosphoprotein</keyword>
<dbReference type="EC" id="2.7.13.3" evidence="3"/>
<dbReference type="PRINTS" id="PR00344">
    <property type="entry name" value="BCTRLSENSOR"/>
</dbReference>
<dbReference type="SMART" id="SM00091">
    <property type="entry name" value="PAS"/>
    <property type="match status" value="2"/>
</dbReference>
<dbReference type="Gene3D" id="3.30.565.10">
    <property type="entry name" value="Histidine kinase-like ATPase, C-terminal domain"/>
    <property type="match status" value="1"/>
</dbReference>
<dbReference type="Gene3D" id="2.10.70.100">
    <property type="match status" value="1"/>
</dbReference>
<evidence type="ECO:0000256" key="4">
    <source>
        <dbReference type="ARBA" id="ARBA00022475"/>
    </source>
</evidence>
<evidence type="ECO:0000313" key="19">
    <source>
        <dbReference type="EMBL" id="KRR02182.1"/>
    </source>
</evidence>
<evidence type="ECO:0000256" key="13">
    <source>
        <dbReference type="ARBA" id="ARBA00022989"/>
    </source>
</evidence>
<dbReference type="SUPFAM" id="SSF47384">
    <property type="entry name" value="Homodimeric domain of signal transducing histidine kinase"/>
    <property type="match status" value="1"/>
</dbReference>
<protein>
    <recommendedName>
        <fullName evidence="3">histidine kinase</fullName>
        <ecNumber evidence="3">2.7.13.3</ecNumber>
    </recommendedName>
</protein>
<dbReference type="InterPro" id="IPR035965">
    <property type="entry name" value="PAS-like_dom_sf"/>
</dbReference>
<dbReference type="CDD" id="cd00082">
    <property type="entry name" value="HisKA"/>
    <property type="match status" value="1"/>
</dbReference>
<dbReference type="PROSITE" id="PS50113">
    <property type="entry name" value="PAC"/>
    <property type="match status" value="1"/>
</dbReference>
<dbReference type="GO" id="GO:0042802">
    <property type="term" value="F:identical protein binding"/>
    <property type="evidence" value="ECO:0007669"/>
    <property type="project" value="UniProtKB-ARBA"/>
</dbReference>
<evidence type="ECO:0000256" key="12">
    <source>
        <dbReference type="ARBA" id="ARBA00022840"/>
    </source>
</evidence>
<evidence type="ECO:0000256" key="14">
    <source>
        <dbReference type="ARBA" id="ARBA00023012"/>
    </source>
</evidence>
<comment type="caution">
    <text evidence="19">The sequence shown here is derived from an EMBL/GenBank/DDBJ whole genome shotgun (WGS) entry which is preliminary data.</text>
</comment>
<evidence type="ECO:0000256" key="9">
    <source>
        <dbReference type="ARBA" id="ARBA00022737"/>
    </source>
</evidence>
<dbReference type="SMART" id="SM00387">
    <property type="entry name" value="HATPase_c"/>
    <property type="match status" value="1"/>
</dbReference>
<dbReference type="InterPro" id="IPR036890">
    <property type="entry name" value="HATPase_C_sf"/>
</dbReference>
<keyword evidence="12" id="KW-0067">ATP-binding</keyword>
<dbReference type="EMBL" id="LLXX01000153">
    <property type="protein sequence ID" value="KRR02182.1"/>
    <property type="molecule type" value="Genomic_DNA"/>
</dbReference>
<dbReference type="Proteomes" id="UP000051913">
    <property type="component" value="Unassembled WGS sequence"/>
</dbReference>
<dbReference type="OrthoDB" id="9789238at2"/>
<evidence type="ECO:0000259" key="18">
    <source>
        <dbReference type="PROSITE" id="PS50113"/>
    </source>
</evidence>
<gene>
    <name evidence="19" type="ORF">CP49_05300</name>
</gene>
<dbReference type="NCBIfam" id="TIGR00229">
    <property type="entry name" value="sensory_box"/>
    <property type="match status" value="2"/>
</dbReference>
<keyword evidence="7" id="KW-0808">Transferase</keyword>
<evidence type="ECO:0000313" key="20">
    <source>
        <dbReference type="Proteomes" id="UP000051913"/>
    </source>
</evidence>
<dbReference type="CDD" id="cd00130">
    <property type="entry name" value="PAS"/>
    <property type="match status" value="2"/>
</dbReference>
<evidence type="ECO:0000259" key="16">
    <source>
        <dbReference type="PROSITE" id="PS50109"/>
    </source>
</evidence>
<organism evidence="19 20">
    <name type="scientific">Bradyrhizobium valentinum</name>
    <dbReference type="NCBI Taxonomy" id="1518501"/>
    <lineage>
        <taxon>Bacteria</taxon>
        <taxon>Pseudomonadati</taxon>
        <taxon>Pseudomonadota</taxon>
        <taxon>Alphaproteobacteria</taxon>
        <taxon>Hyphomicrobiales</taxon>
        <taxon>Nitrobacteraceae</taxon>
        <taxon>Bradyrhizobium</taxon>
    </lineage>
</organism>
<evidence type="ECO:0000256" key="11">
    <source>
        <dbReference type="ARBA" id="ARBA00022777"/>
    </source>
</evidence>
<dbReference type="InterPro" id="IPR000700">
    <property type="entry name" value="PAS-assoc_C"/>
</dbReference>
<keyword evidence="14" id="KW-0902">Two-component regulatory system</keyword>
<reference evidence="19 20" key="1">
    <citation type="submission" date="2014-03" db="EMBL/GenBank/DDBJ databases">
        <title>Bradyrhizobium valentinum sp. nov., isolated from effective nodules of Lupinus mariae-josephae, a lupine endemic of basic-lime soils in Eastern Spain.</title>
        <authorList>
            <person name="Duran D."/>
            <person name="Rey L."/>
            <person name="Navarro A."/>
            <person name="Busquets A."/>
            <person name="Imperial J."/>
            <person name="Ruiz-Argueso T."/>
        </authorList>
    </citation>
    <scope>NUCLEOTIDE SEQUENCE [LARGE SCALE GENOMIC DNA]</scope>
    <source>
        <strain evidence="19 20">LmjM3</strain>
    </source>
</reference>
<dbReference type="InterPro" id="IPR013656">
    <property type="entry name" value="PAS_4"/>
</dbReference>
<keyword evidence="13" id="KW-1133">Transmembrane helix</keyword>
<comment type="subcellular location">
    <subcellularLocation>
        <location evidence="2">Cell inner membrane</location>
        <topology evidence="2">Multi-pass membrane protein</topology>
    </subcellularLocation>
</comment>
<dbReference type="InterPro" id="IPR004358">
    <property type="entry name" value="Sig_transdc_His_kin-like_C"/>
</dbReference>
<dbReference type="Pfam" id="PF02518">
    <property type="entry name" value="HATPase_c"/>
    <property type="match status" value="1"/>
</dbReference>
<feature type="domain" description="PAC" evidence="18">
    <location>
        <begin position="102"/>
        <end position="154"/>
    </location>
</feature>
<dbReference type="Gene3D" id="1.10.287.130">
    <property type="match status" value="1"/>
</dbReference>
<feature type="domain" description="PAS" evidence="17">
    <location>
        <begin position="27"/>
        <end position="99"/>
    </location>
</feature>
<feature type="domain" description="Histidine kinase" evidence="16">
    <location>
        <begin position="292"/>
        <end position="507"/>
    </location>
</feature>
<keyword evidence="8" id="KW-0812">Transmembrane</keyword>
<dbReference type="InterPro" id="IPR013655">
    <property type="entry name" value="PAS_fold_3"/>
</dbReference>
<dbReference type="InterPro" id="IPR005467">
    <property type="entry name" value="His_kinase_dom"/>
</dbReference>
<dbReference type="AlphaFoldDB" id="A0A0R3LBA8"/>
<dbReference type="PROSITE" id="PS50112">
    <property type="entry name" value="PAS"/>
    <property type="match status" value="1"/>
</dbReference>
<keyword evidence="9" id="KW-0677">Repeat</keyword>
<dbReference type="Pfam" id="PF00512">
    <property type="entry name" value="HisKA"/>
    <property type="match status" value="1"/>
</dbReference>
<keyword evidence="4" id="KW-1003">Cell membrane</keyword>
<dbReference type="Pfam" id="PF08448">
    <property type="entry name" value="PAS_4"/>
    <property type="match status" value="1"/>
</dbReference>
<keyword evidence="5" id="KW-0997">Cell inner membrane</keyword>
<keyword evidence="15" id="KW-0472">Membrane</keyword>
<dbReference type="Pfam" id="PF08447">
    <property type="entry name" value="PAS_3"/>
    <property type="match status" value="1"/>
</dbReference>
<keyword evidence="10" id="KW-0547">Nucleotide-binding</keyword>
<dbReference type="InterPro" id="IPR000014">
    <property type="entry name" value="PAS"/>
</dbReference>
<evidence type="ECO:0000256" key="15">
    <source>
        <dbReference type="ARBA" id="ARBA00023136"/>
    </source>
</evidence>
<dbReference type="SUPFAM" id="SSF55785">
    <property type="entry name" value="PYP-like sensor domain (PAS domain)"/>
    <property type="match status" value="2"/>
</dbReference>
<dbReference type="Gene3D" id="3.30.450.20">
    <property type="entry name" value="PAS domain"/>
    <property type="match status" value="2"/>
</dbReference>
<dbReference type="InterPro" id="IPR003661">
    <property type="entry name" value="HisK_dim/P_dom"/>
</dbReference>
<sequence length="521" mass="57782">MEGTIMLWQRLIRPAAPREVPYEVRRREELLEQAQRIAHVGYWERDLRTERITFSDEACRIFGLAPCEGTITTEEVTERLHPEDRAIWSSALAHTLRGGSRCDFNYRIVRPDGEVRFVHSQGDLTRDASGRPLSLFGAVQDVTDLKRAEHLTQLVFERSPDAICIIGRDYRYQRVNPVFELISGRSAKDLVGMHVADVLGTTVFEQTVKPKHDRCFEGEEVRYADWFTYPDTRRYISISHSPLHSKSERVEAILSIFHDLTDHSLASDALRSAQAELAHANRVATMGQLTASIAHEVNQPISAVVMNAQAALRWLGVDPPNLEQVRQSLDLIVKDGIRAGQVVSGIRGLLKKAPPRKDSIDINNAVLDVVALTRSEVLKHGLSLRTDLATGLPLVQGDRVQLQQVILNLVMNAVDAMICIADAEELRISTSSDASDRVLVSVRDTGPGVDPNIVDRLFEAFYTTKPEGMGMGLVISSSIIEAHGGRLWVTANEPRGAVFQFSLPAKQNGVSGDGPRQVLAA</sequence>
<dbReference type="SUPFAM" id="SSF55874">
    <property type="entry name" value="ATPase domain of HSP90 chaperone/DNA topoisomerase II/histidine kinase"/>
    <property type="match status" value="1"/>
</dbReference>
<accession>A0A0R3LBA8</accession>